<dbReference type="InterPro" id="IPR008775">
    <property type="entry name" value="Phytyl_CoA_dOase-like"/>
</dbReference>
<evidence type="ECO:0008006" key="2">
    <source>
        <dbReference type="Google" id="ProtNLM"/>
    </source>
</evidence>
<dbReference type="Pfam" id="PF05721">
    <property type="entry name" value="PhyH"/>
    <property type="match status" value="1"/>
</dbReference>
<evidence type="ECO:0000313" key="1">
    <source>
        <dbReference type="EMBL" id="SVA26443.1"/>
    </source>
</evidence>
<gene>
    <name evidence="1" type="ORF">METZ01_LOCUS79297</name>
</gene>
<dbReference type="GO" id="GO:0016491">
    <property type="term" value="F:oxidoreductase activity"/>
    <property type="evidence" value="ECO:0007669"/>
    <property type="project" value="UniProtKB-ARBA"/>
</dbReference>
<dbReference type="EMBL" id="UINC01006256">
    <property type="protein sequence ID" value="SVA26443.1"/>
    <property type="molecule type" value="Genomic_DNA"/>
</dbReference>
<sequence>MIVALHLQNKVVQMTVATLPREATTDEILAQLTANGAVIVSDVIDRKTVRQMTDETMPYIENTPMGGDDFTGRKTQRTGALVARSATCRRLVLHPLVVDATRKFLAPFTKKILLHLTQTIRIHPGGAKQTLHRDRFAWGSYLPKSIEPQLNTIWALTEFTEENGATRCIPGSHTWDWDERASPDQFAYAEMSPGSVFVYTGSILHSGGANNSKQARLGLNLTYCLGWLRQEENQYLSCPPDIAKNLEPELQDLLGYTQGDFALGYYSDPYRDDGGRILGPESVVGRTRADTKEFGA</sequence>
<dbReference type="GO" id="GO:0046872">
    <property type="term" value="F:metal ion binding"/>
    <property type="evidence" value="ECO:0007669"/>
    <property type="project" value="UniProtKB-ARBA"/>
</dbReference>
<name>A0A381UI88_9ZZZZ</name>
<protein>
    <recommendedName>
        <fullName evidence="2">Fe2OG dioxygenase domain-containing protein</fullName>
    </recommendedName>
</protein>
<dbReference type="SUPFAM" id="SSF51197">
    <property type="entry name" value="Clavaminate synthase-like"/>
    <property type="match status" value="1"/>
</dbReference>
<dbReference type="AlphaFoldDB" id="A0A381UI88"/>
<organism evidence="1">
    <name type="scientific">marine metagenome</name>
    <dbReference type="NCBI Taxonomy" id="408172"/>
    <lineage>
        <taxon>unclassified sequences</taxon>
        <taxon>metagenomes</taxon>
        <taxon>ecological metagenomes</taxon>
    </lineage>
</organism>
<proteinExistence type="predicted"/>
<dbReference type="Gene3D" id="2.60.120.620">
    <property type="entry name" value="q2cbj1_9rhob like domain"/>
    <property type="match status" value="1"/>
</dbReference>
<dbReference type="PANTHER" id="PTHR20883">
    <property type="entry name" value="PHYTANOYL-COA DIOXYGENASE DOMAIN CONTAINING 1"/>
    <property type="match status" value="1"/>
</dbReference>
<accession>A0A381UI88</accession>
<reference evidence="1" key="1">
    <citation type="submission" date="2018-05" db="EMBL/GenBank/DDBJ databases">
        <authorList>
            <person name="Lanie J.A."/>
            <person name="Ng W.-L."/>
            <person name="Kazmierczak K.M."/>
            <person name="Andrzejewski T.M."/>
            <person name="Davidsen T.M."/>
            <person name="Wayne K.J."/>
            <person name="Tettelin H."/>
            <person name="Glass J.I."/>
            <person name="Rusch D."/>
            <person name="Podicherti R."/>
            <person name="Tsui H.-C.T."/>
            <person name="Winkler M.E."/>
        </authorList>
    </citation>
    <scope>NUCLEOTIDE SEQUENCE</scope>
</reference>
<dbReference type="PANTHER" id="PTHR20883:SF48">
    <property type="entry name" value="ECTOINE DIOXYGENASE"/>
    <property type="match status" value="1"/>
</dbReference>